<dbReference type="PROSITE" id="PS00674">
    <property type="entry name" value="AAA"/>
    <property type="match status" value="1"/>
</dbReference>
<dbReference type="Proteomes" id="UP000267096">
    <property type="component" value="Unassembled WGS sequence"/>
</dbReference>
<protein>
    <recommendedName>
        <fullName evidence="5">Peroxisomal ATPase PEX1</fullName>
    </recommendedName>
    <alternativeName>
        <fullName evidence="4">Peroxin-1</fullName>
    </alternativeName>
</protein>
<evidence type="ECO:0000256" key="4">
    <source>
        <dbReference type="ARBA" id="ARBA00032509"/>
    </source>
</evidence>
<evidence type="ECO:0000313" key="10">
    <source>
        <dbReference type="Proteomes" id="UP000267096"/>
    </source>
</evidence>
<evidence type="ECO:0000256" key="2">
    <source>
        <dbReference type="ARBA" id="ARBA00022741"/>
    </source>
</evidence>
<dbReference type="OrthoDB" id="2187at2759"/>
<dbReference type="GO" id="GO:0005778">
    <property type="term" value="C:peroxisomal membrane"/>
    <property type="evidence" value="ECO:0007669"/>
    <property type="project" value="TreeGrafter"/>
</dbReference>
<keyword evidence="1" id="KW-0677">Repeat</keyword>
<gene>
    <name evidence="9" type="ORF">ASIM_LOCUS1505</name>
</gene>
<dbReference type="Pfam" id="PF00004">
    <property type="entry name" value="AAA"/>
    <property type="match status" value="1"/>
</dbReference>
<dbReference type="InterPro" id="IPR003960">
    <property type="entry name" value="ATPase_AAA_CS"/>
</dbReference>
<keyword evidence="10" id="KW-1185">Reference proteome</keyword>
<name>A0A0M3J271_ANISI</name>
<dbReference type="Gene3D" id="1.10.8.60">
    <property type="match status" value="1"/>
</dbReference>
<evidence type="ECO:0000256" key="1">
    <source>
        <dbReference type="ARBA" id="ARBA00022737"/>
    </source>
</evidence>
<keyword evidence="3 6" id="KW-0067">ATP-binding</keyword>
<organism evidence="11">
    <name type="scientific">Anisakis simplex</name>
    <name type="common">Herring worm</name>
    <dbReference type="NCBI Taxonomy" id="6269"/>
    <lineage>
        <taxon>Eukaryota</taxon>
        <taxon>Metazoa</taxon>
        <taxon>Ecdysozoa</taxon>
        <taxon>Nematoda</taxon>
        <taxon>Chromadorea</taxon>
        <taxon>Rhabditida</taxon>
        <taxon>Spirurina</taxon>
        <taxon>Ascaridomorpha</taxon>
        <taxon>Ascaridoidea</taxon>
        <taxon>Anisakidae</taxon>
        <taxon>Anisakis</taxon>
        <taxon>Anisakis simplex complex</taxon>
    </lineage>
</organism>
<evidence type="ECO:0000313" key="11">
    <source>
        <dbReference type="WBParaSite" id="ASIM_0000162701-mRNA-1"/>
    </source>
</evidence>
<reference evidence="11" key="1">
    <citation type="submission" date="2017-02" db="UniProtKB">
        <authorList>
            <consortium name="WormBaseParasite"/>
        </authorList>
    </citation>
    <scope>IDENTIFICATION</scope>
</reference>
<dbReference type="GO" id="GO:0005524">
    <property type="term" value="F:ATP binding"/>
    <property type="evidence" value="ECO:0007669"/>
    <property type="project" value="UniProtKB-KW"/>
</dbReference>
<dbReference type="InterPro" id="IPR050168">
    <property type="entry name" value="AAA_ATPase_domain"/>
</dbReference>
<evidence type="ECO:0000259" key="8">
    <source>
        <dbReference type="Pfam" id="PF17862"/>
    </source>
</evidence>
<dbReference type="GO" id="GO:0016887">
    <property type="term" value="F:ATP hydrolysis activity"/>
    <property type="evidence" value="ECO:0007669"/>
    <property type="project" value="InterPro"/>
</dbReference>
<dbReference type="Gene3D" id="3.40.50.300">
    <property type="entry name" value="P-loop containing nucleotide triphosphate hydrolases"/>
    <property type="match status" value="1"/>
</dbReference>
<feature type="domain" description="AAA ATPase AAA+ lid" evidence="8">
    <location>
        <begin position="64"/>
        <end position="104"/>
    </location>
</feature>
<dbReference type="GO" id="GO:0016558">
    <property type="term" value="P:protein import into peroxisome matrix"/>
    <property type="evidence" value="ECO:0007669"/>
    <property type="project" value="TreeGrafter"/>
</dbReference>
<dbReference type="PANTHER" id="PTHR23077:SF12">
    <property type="entry name" value="PEROXISOMAL ATPASE PEX1"/>
    <property type="match status" value="1"/>
</dbReference>
<dbReference type="InterPro" id="IPR003959">
    <property type="entry name" value="ATPase_AAA_core"/>
</dbReference>
<dbReference type="SUPFAM" id="SSF52540">
    <property type="entry name" value="P-loop containing nucleoside triphosphate hydrolases"/>
    <property type="match status" value="1"/>
</dbReference>
<sequence>MGNEFRCDMHVFVLAATNRIDLIDEALLRPGRFDYLIECKLPDMEERLSILQVLCRDVKLDSTINLRNIAEATSDYSGADLKGLVTNAQFNAMRHSVKCYKQSNIFYNFINI</sequence>
<dbReference type="Pfam" id="PF17862">
    <property type="entry name" value="AAA_lid_3"/>
    <property type="match status" value="1"/>
</dbReference>
<proteinExistence type="inferred from homology"/>
<reference evidence="9 10" key="2">
    <citation type="submission" date="2018-11" db="EMBL/GenBank/DDBJ databases">
        <authorList>
            <consortium name="Pathogen Informatics"/>
        </authorList>
    </citation>
    <scope>NUCLEOTIDE SEQUENCE [LARGE SCALE GENOMIC DNA]</scope>
</reference>
<evidence type="ECO:0000256" key="3">
    <source>
        <dbReference type="ARBA" id="ARBA00022840"/>
    </source>
</evidence>
<dbReference type="InterPro" id="IPR027417">
    <property type="entry name" value="P-loop_NTPase"/>
</dbReference>
<comment type="similarity">
    <text evidence="6">Belongs to the AAA ATPase family.</text>
</comment>
<evidence type="ECO:0000313" key="9">
    <source>
        <dbReference type="EMBL" id="VDK18830.1"/>
    </source>
</evidence>
<evidence type="ECO:0000256" key="5">
    <source>
        <dbReference type="ARBA" id="ARBA00034532"/>
    </source>
</evidence>
<keyword evidence="2 6" id="KW-0547">Nucleotide-binding</keyword>
<dbReference type="InterPro" id="IPR041569">
    <property type="entry name" value="AAA_lid_3"/>
</dbReference>
<dbReference type="FunFam" id="1.10.8.60:FF:000105">
    <property type="entry name" value="PeRoXisome assembly factor"/>
    <property type="match status" value="1"/>
</dbReference>
<evidence type="ECO:0000259" key="7">
    <source>
        <dbReference type="Pfam" id="PF00004"/>
    </source>
</evidence>
<dbReference type="AlphaFoldDB" id="A0A0M3J271"/>
<dbReference type="PANTHER" id="PTHR23077">
    <property type="entry name" value="AAA-FAMILY ATPASE"/>
    <property type="match status" value="1"/>
</dbReference>
<feature type="domain" description="ATPase AAA-type core" evidence="7">
    <location>
        <begin position="10"/>
        <end position="40"/>
    </location>
</feature>
<dbReference type="WBParaSite" id="ASIM_0000162701-mRNA-1">
    <property type="protein sequence ID" value="ASIM_0000162701-mRNA-1"/>
    <property type="gene ID" value="ASIM_0000162701"/>
</dbReference>
<accession>A0A0M3J271</accession>
<evidence type="ECO:0000256" key="6">
    <source>
        <dbReference type="RuleBase" id="RU003651"/>
    </source>
</evidence>
<dbReference type="EMBL" id="UYRR01001627">
    <property type="protein sequence ID" value="VDK18830.1"/>
    <property type="molecule type" value="Genomic_DNA"/>
</dbReference>
<dbReference type="GO" id="GO:0005829">
    <property type="term" value="C:cytosol"/>
    <property type="evidence" value="ECO:0007669"/>
    <property type="project" value="TreeGrafter"/>
</dbReference>